<evidence type="ECO:0000313" key="5">
    <source>
        <dbReference type="Proteomes" id="UP001160148"/>
    </source>
</evidence>
<dbReference type="AlphaFoldDB" id="A0AAV0WNC4"/>
<accession>A0AAV0WNC4</accession>
<dbReference type="InterPro" id="IPR004210">
    <property type="entry name" value="BESS_motif"/>
</dbReference>
<keyword evidence="5" id="KW-1185">Reference proteome</keyword>
<reference evidence="4 5" key="1">
    <citation type="submission" date="2023-01" db="EMBL/GenBank/DDBJ databases">
        <authorList>
            <person name="Whitehead M."/>
        </authorList>
    </citation>
    <scope>NUCLEOTIDE SEQUENCE [LARGE SCALE GENOMIC DNA]</scope>
</reference>
<protein>
    <recommendedName>
        <fullName evidence="3">BESS domain-containing protein</fullName>
    </recommendedName>
</protein>
<dbReference type="GO" id="GO:0003677">
    <property type="term" value="F:DNA binding"/>
    <property type="evidence" value="ECO:0007669"/>
    <property type="project" value="InterPro"/>
</dbReference>
<gene>
    <name evidence="4" type="ORF">MEUPH1_LOCUS13147</name>
</gene>
<sequence>MSQVKEIHDLTDSEEGQQIMKSLNRLNYKQGSSAFIETDHILRIPTPAKRRQIEYPNFDRQYIQNINIPSTAKTEGDNDQNLSQDDNYHFLMSLLPYLREVPKNRKMAIRHKLQSVFVEEQERKSGGRNINVNHSNLNNVHTPFANMSMVNPMNQQTPRLPPPPYPYKQNVFHNYVPSASVQPMPKATPSTSTLLGNLIVQQQPIFPEHPVSVGLPSEHQQSYNAKANNHANNNGSFGSNAPAMHNNNNNNANNNNYYFGYNATAMHNNNANKNANNANNNNNINNNNINANNNANNNNAINNANNNNAINNANNNDPYVGYNATTTLDNNNSLYYL</sequence>
<dbReference type="EMBL" id="CARXXK010000002">
    <property type="protein sequence ID" value="CAI6357529.1"/>
    <property type="molecule type" value="Genomic_DNA"/>
</dbReference>
<keyword evidence="1" id="KW-0539">Nucleus</keyword>
<evidence type="ECO:0000259" key="3">
    <source>
        <dbReference type="PROSITE" id="PS51031"/>
    </source>
</evidence>
<evidence type="ECO:0000256" key="2">
    <source>
        <dbReference type="SAM" id="MobiDB-lite"/>
    </source>
</evidence>
<dbReference type="Pfam" id="PF02944">
    <property type="entry name" value="BESS"/>
    <property type="match status" value="1"/>
</dbReference>
<evidence type="ECO:0000256" key="1">
    <source>
        <dbReference type="PROSITE-ProRule" id="PRU00371"/>
    </source>
</evidence>
<dbReference type="PANTHER" id="PTHR20916:SF18">
    <property type="entry name" value="IPT_TIG DOMAIN-CONTAINING PROTEIN"/>
    <property type="match status" value="1"/>
</dbReference>
<proteinExistence type="predicted"/>
<dbReference type="Proteomes" id="UP001160148">
    <property type="component" value="Unassembled WGS sequence"/>
</dbReference>
<comment type="subcellular location">
    <subcellularLocation>
        <location evidence="1">Nucleus</location>
    </subcellularLocation>
</comment>
<dbReference type="GO" id="GO:0005634">
    <property type="term" value="C:nucleus"/>
    <property type="evidence" value="ECO:0007669"/>
    <property type="project" value="UniProtKB-SubCell"/>
</dbReference>
<feature type="region of interest" description="Disordered" evidence="2">
    <location>
        <begin position="271"/>
        <end position="309"/>
    </location>
</feature>
<feature type="domain" description="BESS" evidence="3">
    <location>
        <begin position="84"/>
        <end position="123"/>
    </location>
</feature>
<name>A0AAV0WNC4_9HEMI</name>
<dbReference type="PROSITE" id="PS51031">
    <property type="entry name" value="BESS"/>
    <property type="match status" value="1"/>
</dbReference>
<comment type="caution">
    <text evidence="4">The sequence shown here is derived from an EMBL/GenBank/DDBJ whole genome shotgun (WGS) entry which is preliminary data.</text>
</comment>
<dbReference type="PANTHER" id="PTHR20916">
    <property type="entry name" value="CYSTEINE AND GLYCINE-RICH PROTEIN 2 BINDING PROTEIN"/>
    <property type="match status" value="1"/>
</dbReference>
<organism evidence="4 5">
    <name type="scientific">Macrosiphum euphorbiae</name>
    <name type="common">potato aphid</name>
    <dbReference type="NCBI Taxonomy" id="13131"/>
    <lineage>
        <taxon>Eukaryota</taxon>
        <taxon>Metazoa</taxon>
        <taxon>Ecdysozoa</taxon>
        <taxon>Arthropoda</taxon>
        <taxon>Hexapoda</taxon>
        <taxon>Insecta</taxon>
        <taxon>Pterygota</taxon>
        <taxon>Neoptera</taxon>
        <taxon>Paraneoptera</taxon>
        <taxon>Hemiptera</taxon>
        <taxon>Sternorrhyncha</taxon>
        <taxon>Aphidomorpha</taxon>
        <taxon>Aphidoidea</taxon>
        <taxon>Aphididae</taxon>
        <taxon>Macrosiphini</taxon>
        <taxon>Macrosiphum</taxon>
    </lineage>
</organism>
<evidence type="ECO:0000313" key="4">
    <source>
        <dbReference type="EMBL" id="CAI6357529.1"/>
    </source>
</evidence>